<dbReference type="Proteomes" id="UP000054270">
    <property type="component" value="Unassembled WGS sequence"/>
</dbReference>
<name>A0A0D2NKM6_HYPSF</name>
<organism evidence="2 3">
    <name type="scientific">Hypholoma sublateritium (strain FD-334 SS-4)</name>
    <dbReference type="NCBI Taxonomy" id="945553"/>
    <lineage>
        <taxon>Eukaryota</taxon>
        <taxon>Fungi</taxon>
        <taxon>Dikarya</taxon>
        <taxon>Basidiomycota</taxon>
        <taxon>Agaricomycotina</taxon>
        <taxon>Agaricomycetes</taxon>
        <taxon>Agaricomycetidae</taxon>
        <taxon>Agaricales</taxon>
        <taxon>Agaricineae</taxon>
        <taxon>Strophariaceae</taxon>
        <taxon>Hypholoma</taxon>
    </lineage>
</organism>
<feature type="region of interest" description="Disordered" evidence="1">
    <location>
        <begin position="280"/>
        <end position="309"/>
    </location>
</feature>
<feature type="compositionally biased region" description="Polar residues" evidence="1">
    <location>
        <begin position="280"/>
        <end position="294"/>
    </location>
</feature>
<keyword evidence="3" id="KW-1185">Reference proteome</keyword>
<accession>A0A0D2NKM6</accession>
<protein>
    <submittedName>
        <fullName evidence="2">Uncharacterized protein</fullName>
    </submittedName>
</protein>
<sequence>MHFAICHSDYIAYHASAHTRAILKLRRTKSNSAIDMSLDTLVTAAVAQREYTRTVAIVAQQITSYLRWEDALLAHRFTERLEDAVTKAFFTYWREYLRCDAPGYIPTHAANAVDPVALCAFVGDLFSARMISFGLFDDCVRALLAFTPSEFLLECLYGIFAHGRAYRHAALTPAYLLGCIGSIEQKCAAYRGPEILFFKENRLTALIYEIGFRAEGSFVADVVDWNLNLDTALTTASVCSTVNGWPSDACAPKRSPGARTLPFSTSIWSYTKAEQRNMEANANTTRPNKHSAATATPIKRADSTSSEESLVMHMPRAIAREKWEQFFRDHAQA</sequence>
<evidence type="ECO:0000256" key="1">
    <source>
        <dbReference type="SAM" id="MobiDB-lite"/>
    </source>
</evidence>
<dbReference type="OrthoDB" id="3053135at2759"/>
<reference evidence="3" key="1">
    <citation type="submission" date="2014-04" db="EMBL/GenBank/DDBJ databases">
        <title>Evolutionary Origins and Diversification of the Mycorrhizal Mutualists.</title>
        <authorList>
            <consortium name="DOE Joint Genome Institute"/>
            <consortium name="Mycorrhizal Genomics Consortium"/>
            <person name="Kohler A."/>
            <person name="Kuo A."/>
            <person name="Nagy L.G."/>
            <person name="Floudas D."/>
            <person name="Copeland A."/>
            <person name="Barry K.W."/>
            <person name="Cichocki N."/>
            <person name="Veneault-Fourrey C."/>
            <person name="LaButti K."/>
            <person name="Lindquist E.A."/>
            <person name="Lipzen A."/>
            <person name="Lundell T."/>
            <person name="Morin E."/>
            <person name="Murat C."/>
            <person name="Riley R."/>
            <person name="Ohm R."/>
            <person name="Sun H."/>
            <person name="Tunlid A."/>
            <person name="Henrissat B."/>
            <person name="Grigoriev I.V."/>
            <person name="Hibbett D.S."/>
            <person name="Martin F."/>
        </authorList>
    </citation>
    <scope>NUCLEOTIDE SEQUENCE [LARGE SCALE GENOMIC DNA]</scope>
    <source>
        <strain evidence="3">FD-334 SS-4</strain>
    </source>
</reference>
<gene>
    <name evidence="2" type="ORF">HYPSUDRAFT_204654</name>
</gene>
<proteinExistence type="predicted"/>
<dbReference type="EMBL" id="KN817578">
    <property type="protein sequence ID" value="KJA19439.1"/>
    <property type="molecule type" value="Genomic_DNA"/>
</dbReference>
<dbReference type="AlphaFoldDB" id="A0A0D2NKM6"/>
<evidence type="ECO:0000313" key="2">
    <source>
        <dbReference type="EMBL" id="KJA19439.1"/>
    </source>
</evidence>
<evidence type="ECO:0000313" key="3">
    <source>
        <dbReference type="Proteomes" id="UP000054270"/>
    </source>
</evidence>